<feature type="compositionally biased region" description="Low complexity" evidence="1">
    <location>
        <begin position="104"/>
        <end position="115"/>
    </location>
</feature>
<organism evidence="2 3">
    <name type="scientific">Chiloscyllium punctatum</name>
    <name type="common">Brownbanded bambooshark</name>
    <name type="synonym">Hemiscyllium punctatum</name>
    <dbReference type="NCBI Taxonomy" id="137246"/>
    <lineage>
        <taxon>Eukaryota</taxon>
        <taxon>Metazoa</taxon>
        <taxon>Chordata</taxon>
        <taxon>Craniata</taxon>
        <taxon>Vertebrata</taxon>
        <taxon>Chondrichthyes</taxon>
        <taxon>Elasmobranchii</taxon>
        <taxon>Galeomorphii</taxon>
        <taxon>Galeoidea</taxon>
        <taxon>Orectolobiformes</taxon>
        <taxon>Hemiscylliidae</taxon>
        <taxon>Chiloscyllium</taxon>
    </lineage>
</organism>
<dbReference type="EMBL" id="BEZZ01072084">
    <property type="protein sequence ID" value="GCC42362.1"/>
    <property type="molecule type" value="Genomic_DNA"/>
</dbReference>
<protein>
    <submittedName>
        <fullName evidence="2">Uncharacterized protein</fullName>
    </submittedName>
</protein>
<evidence type="ECO:0000256" key="1">
    <source>
        <dbReference type="SAM" id="MobiDB-lite"/>
    </source>
</evidence>
<evidence type="ECO:0000313" key="2">
    <source>
        <dbReference type="EMBL" id="GCC42362.1"/>
    </source>
</evidence>
<gene>
    <name evidence="2" type="ORF">chiPu_0026090</name>
</gene>
<sequence>MTGIGRRRRWWFVVESGARAASSRALEHVAVEATRRTSSWGRVPEGSAGQRPTANRLWAGRWWRGEGSAPDAKTKGGFRPKGPPAFPIRVPPAARPDTSRWKKSPSSRSTRPTSR</sequence>
<feature type="compositionally biased region" description="Pro residues" evidence="1">
    <location>
        <begin position="81"/>
        <end position="94"/>
    </location>
</feature>
<evidence type="ECO:0000313" key="3">
    <source>
        <dbReference type="Proteomes" id="UP000287033"/>
    </source>
</evidence>
<accession>A0A401TI96</accession>
<feature type="region of interest" description="Disordered" evidence="1">
    <location>
        <begin position="34"/>
        <end position="115"/>
    </location>
</feature>
<dbReference type="Proteomes" id="UP000287033">
    <property type="component" value="Unassembled WGS sequence"/>
</dbReference>
<dbReference type="AlphaFoldDB" id="A0A401TI96"/>
<keyword evidence="3" id="KW-1185">Reference proteome</keyword>
<name>A0A401TI96_CHIPU</name>
<reference evidence="2 3" key="1">
    <citation type="journal article" date="2018" name="Nat. Ecol. Evol.">
        <title>Shark genomes provide insights into elasmobranch evolution and the origin of vertebrates.</title>
        <authorList>
            <person name="Hara Y"/>
            <person name="Yamaguchi K"/>
            <person name="Onimaru K"/>
            <person name="Kadota M"/>
            <person name="Koyanagi M"/>
            <person name="Keeley SD"/>
            <person name="Tatsumi K"/>
            <person name="Tanaka K"/>
            <person name="Motone F"/>
            <person name="Kageyama Y"/>
            <person name="Nozu R"/>
            <person name="Adachi N"/>
            <person name="Nishimura O"/>
            <person name="Nakagawa R"/>
            <person name="Tanegashima C"/>
            <person name="Kiyatake I"/>
            <person name="Matsumoto R"/>
            <person name="Murakumo K"/>
            <person name="Nishida K"/>
            <person name="Terakita A"/>
            <person name="Kuratani S"/>
            <person name="Sato K"/>
            <person name="Hyodo S Kuraku.S."/>
        </authorList>
    </citation>
    <scope>NUCLEOTIDE SEQUENCE [LARGE SCALE GENOMIC DNA]</scope>
</reference>
<comment type="caution">
    <text evidence="2">The sequence shown here is derived from an EMBL/GenBank/DDBJ whole genome shotgun (WGS) entry which is preliminary data.</text>
</comment>
<proteinExistence type="predicted"/>